<sequence>MRDEYLERLGVKLGGRSPSSDLLGELQLAHLIRVPFENLDVFHRRGVSTDIEHSLAKILAGGRGGWCFELNGAFGWLLREIGFEADYVSCRVHGADGWGPPLDHCALVVHLEGRPVFVDVGFGDCCIVPIPLESGTHVGLPRTVRCDVDNDGFVIADRQADGSWADQLWGSFEPLSLDAFTPRSDFLQTEPGLGWTTKPFVTRATGRDGSR</sequence>
<comment type="caution">
    <text evidence="2">The sequence shown here is derived from an EMBL/GenBank/DDBJ whole genome shotgun (WGS) entry which is preliminary data.</text>
</comment>
<dbReference type="PANTHER" id="PTHR11786:SF0">
    <property type="entry name" value="ARYLAMINE N-ACETYLTRANSFERASE 4-RELATED"/>
    <property type="match status" value="1"/>
</dbReference>
<dbReference type="PRINTS" id="PR01543">
    <property type="entry name" value="ANATRNSFRASE"/>
</dbReference>
<dbReference type="SUPFAM" id="SSF54001">
    <property type="entry name" value="Cysteine proteinases"/>
    <property type="match status" value="1"/>
</dbReference>
<evidence type="ECO:0000256" key="1">
    <source>
        <dbReference type="ARBA" id="ARBA00006547"/>
    </source>
</evidence>
<feature type="non-terminal residue" evidence="2">
    <location>
        <position position="211"/>
    </location>
</feature>
<comment type="similarity">
    <text evidence="1">Belongs to the arylamine N-acetyltransferase family.</text>
</comment>
<dbReference type="Gene3D" id="3.30.2140.20">
    <property type="match status" value="1"/>
</dbReference>
<dbReference type="InterPro" id="IPR053710">
    <property type="entry name" value="Arylamine_NAT_domain_sf"/>
</dbReference>
<dbReference type="AlphaFoldDB" id="X0WJC0"/>
<accession>X0WJC0</accession>
<gene>
    <name evidence="2" type="ORF">S01H1_55195</name>
</gene>
<evidence type="ECO:0000313" key="2">
    <source>
        <dbReference type="EMBL" id="GAG23327.1"/>
    </source>
</evidence>
<reference evidence="2" key="1">
    <citation type="journal article" date="2014" name="Front. Microbiol.">
        <title>High frequency of phylogenetically diverse reductive dehalogenase-homologous genes in deep subseafloor sedimentary metagenomes.</title>
        <authorList>
            <person name="Kawai M."/>
            <person name="Futagami T."/>
            <person name="Toyoda A."/>
            <person name="Takaki Y."/>
            <person name="Nishi S."/>
            <person name="Hori S."/>
            <person name="Arai W."/>
            <person name="Tsubouchi T."/>
            <person name="Morono Y."/>
            <person name="Uchiyama I."/>
            <person name="Ito T."/>
            <person name="Fujiyama A."/>
            <person name="Inagaki F."/>
            <person name="Takami H."/>
        </authorList>
    </citation>
    <scope>NUCLEOTIDE SEQUENCE</scope>
    <source>
        <strain evidence="2">Expedition CK06-06</strain>
    </source>
</reference>
<dbReference type="InterPro" id="IPR038765">
    <property type="entry name" value="Papain-like_cys_pep_sf"/>
</dbReference>
<evidence type="ECO:0008006" key="3">
    <source>
        <dbReference type="Google" id="ProtNLM"/>
    </source>
</evidence>
<proteinExistence type="inferred from homology"/>
<organism evidence="2">
    <name type="scientific">marine sediment metagenome</name>
    <dbReference type="NCBI Taxonomy" id="412755"/>
    <lineage>
        <taxon>unclassified sequences</taxon>
        <taxon>metagenomes</taxon>
        <taxon>ecological metagenomes</taxon>
    </lineage>
</organism>
<dbReference type="InterPro" id="IPR001447">
    <property type="entry name" value="Arylamine_N-AcTrfase"/>
</dbReference>
<protein>
    <recommendedName>
        <fullName evidence="3">Arylamine N-acetyltransferase</fullName>
    </recommendedName>
</protein>
<dbReference type="Pfam" id="PF00797">
    <property type="entry name" value="Acetyltransf_2"/>
    <property type="match status" value="1"/>
</dbReference>
<name>X0WJC0_9ZZZZ</name>
<dbReference type="EMBL" id="BARS01035859">
    <property type="protein sequence ID" value="GAG23327.1"/>
    <property type="molecule type" value="Genomic_DNA"/>
</dbReference>
<dbReference type="PANTHER" id="PTHR11786">
    <property type="entry name" value="N-HYDROXYARYLAMINE O-ACETYLTRANSFERASE"/>
    <property type="match status" value="1"/>
</dbReference>
<dbReference type="GO" id="GO:0016407">
    <property type="term" value="F:acetyltransferase activity"/>
    <property type="evidence" value="ECO:0007669"/>
    <property type="project" value="InterPro"/>
</dbReference>